<sequence length="477" mass="51373">MLSLSVSLMATWEALCSTFMSALVSGGPTALIYGFIISFAGSLSTAASLAEMASAFPTPGGQYHFVSTLAPERIRKGLSWVAGWITTFGWIAVAASAPFLSGTMIQGLLVLNYDDYVFQRWHGTLLYWGILVISAFVNIKGSRLLSLIEYLSLAFHVGAFLAVLVVICVVSPTKHDAKFVFTETINSSGWSHDGIAWCVGLLSGCYVLIGYDGAIHLSEEMRNPRIDIPTAMIGTIIINGTMGLGFLVAVLFCMGDMDSTLNTRTGYPIIQIFWNITGNVHSATALCCTVVIMAGLASIPLLMSASRMLWVLARDKAFPAASFLSRVDEAKQIPANSVLVTSVLLALIGLINVGSTTAFNAVVSLAVFGLELSYLLPICLLVHHRVTSAHPIPRGPWSMGRFGMPVNVVSICFLTFTCFFLVFPPYQPVTAANMNYASAVFGAACICSGFYWLLKGQRVYEGPVLPESSSLNTFDRP</sequence>
<feature type="transmembrane region" description="Helical" evidence="6">
    <location>
        <begin position="77"/>
        <end position="101"/>
    </location>
</feature>
<evidence type="ECO:0000256" key="2">
    <source>
        <dbReference type="ARBA" id="ARBA00022448"/>
    </source>
</evidence>
<dbReference type="PANTHER" id="PTHR45649:SF5">
    <property type="entry name" value="GABA TRANSPORTER (EUROFUNG)-RELATED"/>
    <property type="match status" value="1"/>
</dbReference>
<proteinExistence type="predicted"/>
<dbReference type="Pfam" id="PF13520">
    <property type="entry name" value="AA_permease_2"/>
    <property type="match status" value="1"/>
</dbReference>
<keyword evidence="3 6" id="KW-0812">Transmembrane</keyword>
<evidence type="ECO:0000313" key="7">
    <source>
        <dbReference type="EMBL" id="OJJ61705.1"/>
    </source>
</evidence>
<evidence type="ECO:0000256" key="6">
    <source>
        <dbReference type="SAM" id="Phobius"/>
    </source>
</evidence>
<evidence type="ECO:0000313" key="8">
    <source>
        <dbReference type="Proteomes" id="UP000184356"/>
    </source>
</evidence>
<dbReference type="PIRSF" id="PIRSF006060">
    <property type="entry name" value="AA_transporter"/>
    <property type="match status" value="1"/>
</dbReference>
<dbReference type="STRING" id="1036612.A0A1L9TQP8"/>
<accession>A0A1L9TQP8</accession>
<name>A0A1L9TQP8_9EURO</name>
<feature type="transmembrane region" description="Helical" evidence="6">
    <location>
        <begin position="359"/>
        <end position="382"/>
    </location>
</feature>
<comment type="subcellular location">
    <subcellularLocation>
        <location evidence="1">Membrane</location>
        <topology evidence="1">Multi-pass membrane protein</topology>
    </subcellularLocation>
</comment>
<feature type="transmembrane region" description="Helical" evidence="6">
    <location>
        <begin position="283"/>
        <end position="312"/>
    </location>
</feature>
<dbReference type="VEuPathDB" id="FungiDB:ASPSYDRAFT_194568"/>
<feature type="transmembrane region" description="Helical" evidence="6">
    <location>
        <begin position="151"/>
        <end position="174"/>
    </location>
</feature>
<keyword evidence="5 6" id="KW-0472">Membrane</keyword>
<dbReference type="AlphaFoldDB" id="A0A1L9TQP8"/>
<dbReference type="Proteomes" id="UP000184356">
    <property type="component" value="Unassembled WGS sequence"/>
</dbReference>
<evidence type="ECO:0000256" key="4">
    <source>
        <dbReference type="ARBA" id="ARBA00022989"/>
    </source>
</evidence>
<feature type="transmembrane region" description="Helical" evidence="6">
    <location>
        <begin position="402"/>
        <end position="423"/>
    </location>
</feature>
<feature type="transmembrane region" description="Helical" evidence="6">
    <location>
        <begin position="231"/>
        <end position="252"/>
    </location>
</feature>
<organism evidence="7 8">
    <name type="scientific">Aspergillus sydowii CBS 593.65</name>
    <dbReference type="NCBI Taxonomy" id="1036612"/>
    <lineage>
        <taxon>Eukaryota</taxon>
        <taxon>Fungi</taxon>
        <taxon>Dikarya</taxon>
        <taxon>Ascomycota</taxon>
        <taxon>Pezizomycotina</taxon>
        <taxon>Eurotiomycetes</taxon>
        <taxon>Eurotiomycetidae</taxon>
        <taxon>Eurotiales</taxon>
        <taxon>Aspergillaceae</taxon>
        <taxon>Aspergillus</taxon>
        <taxon>Aspergillus subgen. Nidulantes</taxon>
    </lineage>
</organism>
<evidence type="ECO:0008006" key="9">
    <source>
        <dbReference type="Google" id="ProtNLM"/>
    </source>
</evidence>
<keyword evidence="2" id="KW-0813">Transport</keyword>
<evidence type="ECO:0000256" key="3">
    <source>
        <dbReference type="ARBA" id="ARBA00022692"/>
    </source>
</evidence>
<dbReference type="GeneID" id="63759772"/>
<dbReference type="RefSeq" id="XP_040705511.1">
    <property type="nucleotide sequence ID" value="XM_040843699.1"/>
</dbReference>
<feature type="transmembrane region" description="Helical" evidence="6">
    <location>
        <begin position="194"/>
        <end position="211"/>
    </location>
</feature>
<gene>
    <name evidence="7" type="ORF">ASPSYDRAFT_194568</name>
</gene>
<keyword evidence="4 6" id="KW-1133">Transmembrane helix</keyword>
<feature type="transmembrane region" description="Helical" evidence="6">
    <location>
        <begin position="435"/>
        <end position="454"/>
    </location>
</feature>
<feature type="transmembrane region" description="Helical" evidence="6">
    <location>
        <begin position="121"/>
        <end position="139"/>
    </location>
</feature>
<keyword evidence="8" id="KW-1185">Reference proteome</keyword>
<dbReference type="PANTHER" id="PTHR45649">
    <property type="entry name" value="AMINO-ACID PERMEASE BAT1"/>
    <property type="match status" value="1"/>
</dbReference>
<dbReference type="OrthoDB" id="3257095at2759"/>
<dbReference type="GO" id="GO:0016020">
    <property type="term" value="C:membrane"/>
    <property type="evidence" value="ECO:0007669"/>
    <property type="project" value="UniProtKB-SubCell"/>
</dbReference>
<protein>
    <recommendedName>
        <fullName evidence="9">Amino acid permease/ SLC12A domain-containing protein</fullName>
    </recommendedName>
</protein>
<dbReference type="GO" id="GO:0022857">
    <property type="term" value="F:transmembrane transporter activity"/>
    <property type="evidence" value="ECO:0007669"/>
    <property type="project" value="InterPro"/>
</dbReference>
<reference evidence="8" key="1">
    <citation type="journal article" date="2017" name="Genome Biol.">
        <title>Comparative genomics reveals high biological diversity and specific adaptations in the industrially and medically important fungal genus Aspergillus.</title>
        <authorList>
            <person name="de Vries R.P."/>
            <person name="Riley R."/>
            <person name="Wiebenga A."/>
            <person name="Aguilar-Osorio G."/>
            <person name="Amillis S."/>
            <person name="Uchima C.A."/>
            <person name="Anderluh G."/>
            <person name="Asadollahi M."/>
            <person name="Askin M."/>
            <person name="Barry K."/>
            <person name="Battaglia E."/>
            <person name="Bayram O."/>
            <person name="Benocci T."/>
            <person name="Braus-Stromeyer S.A."/>
            <person name="Caldana C."/>
            <person name="Canovas D."/>
            <person name="Cerqueira G.C."/>
            <person name="Chen F."/>
            <person name="Chen W."/>
            <person name="Choi C."/>
            <person name="Clum A."/>
            <person name="Dos Santos R.A."/>
            <person name="Damasio A.R."/>
            <person name="Diallinas G."/>
            <person name="Emri T."/>
            <person name="Fekete E."/>
            <person name="Flipphi M."/>
            <person name="Freyberg S."/>
            <person name="Gallo A."/>
            <person name="Gournas C."/>
            <person name="Habgood R."/>
            <person name="Hainaut M."/>
            <person name="Harispe M.L."/>
            <person name="Henrissat B."/>
            <person name="Hilden K.S."/>
            <person name="Hope R."/>
            <person name="Hossain A."/>
            <person name="Karabika E."/>
            <person name="Karaffa L."/>
            <person name="Karanyi Z."/>
            <person name="Krasevec N."/>
            <person name="Kuo A."/>
            <person name="Kusch H."/>
            <person name="LaButti K."/>
            <person name="Lagendijk E.L."/>
            <person name="Lapidus A."/>
            <person name="Levasseur A."/>
            <person name="Lindquist E."/>
            <person name="Lipzen A."/>
            <person name="Logrieco A.F."/>
            <person name="MacCabe A."/>
            <person name="Maekelae M.R."/>
            <person name="Malavazi I."/>
            <person name="Melin P."/>
            <person name="Meyer V."/>
            <person name="Mielnichuk N."/>
            <person name="Miskei M."/>
            <person name="Molnar A.P."/>
            <person name="Mule G."/>
            <person name="Ngan C.Y."/>
            <person name="Orejas M."/>
            <person name="Orosz E."/>
            <person name="Ouedraogo J.P."/>
            <person name="Overkamp K.M."/>
            <person name="Park H.-S."/>
            <person name="Perrone G."/>
            <person name="Piumi F."/>
            <person name="Punt P.J."/>
            <person name="Ram A.F."/>
            <person name="Ramon A."/>
            <person name="Rauscher S."/>
            <person name="Record E."/>
            <person name="Riano-Pachon D.M."/>
            <person name="Robert V."/>
            <person name="Roehrig J."/>
            <person name="Ruller R."/>
            <person name="Salamov A."/>
            <person name="Salih N.S."/>
            <person name="Samson R.A."/>
            <person name="Sandor E."/>
            <person name="Sanguinetti M."/>
            <person name="Schuetze T."/>
            <person name="Sepcic K."/>
            <person name="Shelest E."/>
            <person name="Sherlock G."/>
            <person name="Sophianopoulou V."/>
            <person name="Squina F.M."/>
            <person name="Sun H."/>
            <person name="Susca A."/>
            <person name="Todd R.B."/>
            <person name="Tsang A."/>
            <person name="Unkles S.E."/>
            <person name="van de Wiele N."/>
            <person name="van Rossen-Uffink D."/>
            <person name="Oliveira J.V."/>
            <person name="Vesth T.C."/>
            <person name="Visser J."/>
            <person name="Yu J.-H."/>
            <person name="Zhou M."/>
            <person name="Andersen M.R."/>
            <person name="Archer D.B."/>
            <person name="Baker S.E."/>
            <person name="Benoit I."/>
            <person name="Brakhage A.A."/>
            <person name="Braus G.H."/>
            <person name="Fischer R."/>
            <person name="Frisvad J.C."/>
            <person name="Goldman G.H."/>
            <person name="Houbraken J."/>
            <person name="Oakley B."/>
            <person name="Pocsi I."/>
            <person name="Scazzocchio C."/>
            <person name="Seiboth B."/>
            <person name="vanKuyk P.A."/>
            <person name="Wortman J."/>
            <person name="Dyer P.S."/>
            <person name="Grigoriev I.V."/>
        </authorList>
    </citation>
    <scope>NUCLEOTIDE SEQUENCE [LARGE SCALE GENOMIC DNA]</scope>
    <source>
        <strain evidence="8">CBS 593.65</strain>
    </source>
</reference>
<dbReference type="InterPro" id="IPR002293">
    <property type="entry name" value="AA/rel_permease1"/>
</dbReference>
<dbReference type="Gene3D" id="1.20.1740.10">
    <property type="entry name" value="Amino acid/polyamine transporter I"/>
    <property type="match status" value="1"/>
</dbReference>
<feature type="transmembrane region" description="Helical" evidence="6">
    <location>
        <begin position="333"/>
        <end position="353"/>
    </location>
</feature>
<evidence type="ECO:0000256" key="5">
    <source>
        <dbReference type="ARBA" id="ARBA00023136"/>
    </source>
</evidence>
<evidence type="ECO:0000256" key="1">
    <source>
        <dbReference type="ARBA" id="ARBA00004141"/>
    </source>
</evidence>
<dbReference type="EMBL" id="KV878583">
    <property type="protein sequence ID" value="OJJ61705.1"/>
    <property type="molecule type" value="Genomic_DNA"/>
</dbReference>